<name>A0AAW1CKT3_9HEMI</name>
<evidence type="ECO:0000256" key="9">
    <source>
        <dbReference type="ARBA" id="ARBA00023224"/>
    </source>
</evidence>
<comment type="subcellular location">
    <subcellularLocation>
        <location evidence="1">Cell membrane</location>
        <topology evidence="1">Multi-pass membrane protein</topology>
    </subcellularLocation>
</comment>
<evidence type="ECO:0000256" key="2">
    <source>
        <dbReference type="ARBA" id="ARBA00022475"/>
    </source>
</evidence>
<keyword evidence="9" id="KW-0807">Transducer</keyword>
<dbReference type="GO" id="GO:0005886">
    <property type="term" value="C:plasma membrane"/>
    <property type="evidence" value="ECO:0007669"/>
    <property type="project" value="UniProtKB-SubCell"/>
</dbReference>
<evidence type="ECO:0000313" key="12">
    <source>
        <dbReference type="Proteomes" id="UP001461498"/>
    </source>
</evidence>
<protein>
    <submittedName>
        <fullName evidence="11">Uncharacterized protein</fullName>
    </submittedName>
</protein>
<dbReference type="PANTHER" id="PTHR21137:SF35">
    <property type="entry name" value="ODORANT RECEPTOR 19A-RELATED"/>
    <property type="match status" value="1"/>
</dbReference>
<evidence type="ECO:0000256" key="7">
    <source>
        <dbReference type="ARBA" id="ARBA00023136"/>
    </source>
</evidence>
<evidence type="ECO:0000256" key="8">
    <source>
        <dbReference type="ARBA" id="ARBA00023170"/>
    </source>
</evidence>
<dbReference type="InterPro" id="IPR004117">
    <property type="entry name" value="7tm6_olfct_rcpt"/>
</dbReference>
<organism evidence="11 12">
    <name type="scientific">Rhynocoris fuscipes</name>
    <dbReference type="NCBI Taxonomy" id="488301"/>
    <lineage>
        <taxon>Eukaryota</taxon>
        <taxon>Metazoa</taxon>
        <taxon>Ecdysozoa</taxon>
        <taxon>Arthropoda</taxon>
        <taxon>Hexapoda</taxon>
        <taxon>Insecta</taxon>
        <taxon>Pterygota</taxon>
        <taxon>Neoptera</taxon>
        <taxon>Paraneoptera</taxon>
        <taxon>Hemiptera</taxon>
        <taxon>Heteroptera</taxon>
        <taxon>Panheteroptera</taxon>
        <taxon>Cimicomorpha</taxon>
        <taxon>Reduviidae</taxon>
        <taxon>Harpactorinae</taxon>
        <taxon>Harpactorini</taxon>
        <taxon>Rhynocoris</taxon>
    </lineage>
</organism>
<dbReference type="Pfam" id="PF02949">
    <property type="entry name" value="7tm_6"/>
    <property type="match status" value="1"/>
</dbReference>
<evidence type="ECO:0000256" key="5">
    <source>
        <dbReference type="ARBA" id="ARBA00022725"/>
    </source>
</evidence>
<comment type="caution">
    <text evidence="11">The sequence shown here is derived from an EMBL/GenBank/DDBJ whole genome shotgun (WGS) entry which is preliminary data.</text>
</comment>
<dbReference type="GO" id="GO:0004984">
    <property type="term" value="F:olfactory receptor activity"/>
    <property type="evidence" value="ECO:0007669"/>
    <property type="project" value="InterPro"/>
</dbReference>
<evidence type="ECO:0000256" key="6">
    <source>
        <dbReference type="ARBA" id="ARBA00022989"/>
    </source>
</evidence>
<dbReference type="PANTHER" id="PTHR21137">
    <property type="entry name" value="ODORANT RECEPTOR"/>
    <property type="match status" value="1"/>
</dbReference>
<gene>
    <name evidence="11" type="ORF">O3M35_002579</name>
</gene>
<keyword evidence="6 10" id="KW-1133">Transmembrane helix</keyword>
<keyword evidence="5" id="KW-0552">Olfaction</keyword>
<keyword evidence="8" id="KW-0675">Receptor</keyword>
<feature type="transmembrane region" description="Helical" evidence="10">
    <location>
        <begin position="40"/>
        <end position="59"/>
    </location>
</feature>
<proteinExistence type="predicted"/>
<dbReference type="Proteomes" id="UP001461498">
    <property type="component" value="Unassembled WGS sequence"/>
</dbReference>
<keyword evidence="12" id="KW-1185">Reference proteome</keyword>
<keyword evidence="4 10" id="KW-0812">Transmembrane</keyword>
<evidence type="ECO:0000256" key="1">
    <source>
        <dbReference type="ARBA" id="ARBA00004651"/>
    </source>
</evidence>
<keyword evidence="3" id="KW-0716">Sensory transduction</keyword>
<feature type="transmembrane region" description="Helical" evidence="10">
    <location>
        <begin position="199"/>
        <end position="219"/>
    </location>
</feature>
<reference evidence="11 12" key="1">
    <citation type="submission" date="2022-12" db="EMBL/GenBank/DDBJ databases">
        <title>Chromosome-level genome assembly of true bugs.</title>
        <authorList>
            <person name="Ma L."/>
            <person name="Li H."/>
        </authorList>
    </citation>
    <scope>NUCLEOTIDE SEQUENCE [LARGE SCALE GENOMIC DNA]</scope>
    <source>
        <strain evidence="11">Lab_2022b</strain>
    </source>
</reference>
<accession>A0AAW1CKT3</accession>
<evidence type="ECO:0000313" key="11">
    <source>
        <dbReference type="EMBL" id="KAK9499558.1"/>
    </source>
</evidence>
<evidence type="ECO:0000256" key="10">
    <source>
        <dbReference type="SAM" id="Phobius"/>
    </source>
</evidence>
<dbReference type="AlphaFoldDB" id="A0AAW1CKT3"/>
<keyword evidence="7 10" id="KW-0472">Membrane</keyword>
<dbReference type="EMBL" id="JAPXFL010000011">
    <property type="protein sequence ID" value="KAK9499558.1"/>
    <property type="molecule type" value="Genomic_DNA"/>
</dbReference>
<dbReference type="GO" id="GO:0007165">
    <property type="term" value="P:signal transduction"/>
    <property type="evidence" value="ECO:0007669"/>
    <property type="project" value="UniProtKB-KW"/>
</dbReference>
<dbReference type="GO" id="GO:0005549">
    <property type="term" value="F:odorant binding"/>
    <property type="evidence" value="ECO:0007669"/>
    <property type="project" value="InterPro"/>
</dbReference>
<sequence>MTSICKQIWLPWSRESVLAHILSNVFLMIMGTLLTNAYTAFYFVEIIFTLYISAYIKTLQNNLIKKGIRNEGIYEHHKVIIQLIRDYNEIISGQLYIEALIAPLMPCGDGIMSLKAAQNNEISIVVDNFLRAILDLTPAFVSCVCGQEIIIQMERLHEATYMSNWYEEKPKIRRDLLMMMTKTTNLTTVNYRLFVRFDYVLLSAVLKVIYSYFMLMVNLDEN</sequence>
<evidence type="ECO:0000256" key="4">
    <source>
        <dbReference type="ARBA" id="ARBA00022692"/>
    </source>
</evidence>
<evidence type="ECO:0000256" key="3">
    <source>
        <dbReference type="ARBA" id="ARBA00022606"/>
    </source>
</evidence>
<keyword evidence="2" id="KW-1003">Cell membrane</keyword>